<feature type="binding site" evidence="5">
    <location>
        <begin position="81"/>
        <end position="82"/>
    </location>
    <ligand>
        <name>substrate</name>
    </ligand>
</feature>
<feature type="binding site" evidence="5">
    <location>
        <position position="21"/>
    </location>
    <ligand>
        <name>substrate</name>
    </ligand>
</feature>
<dbReference type="InterPro" id="IPR029058">
    <property type="entry name" value="AB_hydrolase_fold"/>
</dbReference>
<keyword evidence="8" id="KW-1185">Reference proteome</keyword>
<organism evidence="7 8">
    <name type="scientific">Fulvimonas yonginensis</name>
    <dbReference type="NCBI Taxonomy" id="1495200"/>
    <lineage>
        <taxon>Bacteria</taxon>
        <taxon>Pseudomonadati</taxon>
        <taxon>Pseudomonadota</taxon>
        <taxon>Gammaproteobacteria</taxon>
        <taxon>Lysobacterales</taxon>
        <taxon>Rhodanobacteraceae</taxon>
        <taxon>Fulvimonas</taxon>
    </lineage>
</organism>
<comment type="caution">
    <text evidence="7">The sequence shown here is derived from an EMBL/GenBank/DDBJ whole genome shotgun (WGS) entry which is preliminary data.</text>
</comment>
<name>A0ABU8JCT4_9GAMM</name>
<dbReference type="InterPro" id="IPR050266">
    <property type="entry name" value="AB_hydrolase_sf"/>
</dbReference>
<comment type="catalytic activity">
    <reaction evidence="5">
        <text>6-carboxyhexanoyl-[ACP] methyl ester + H2O = 6-carboxyhexanoyl-[ACP] + methanol + H(+)</text>
        <dbReference type="Rhea" id="RHEA:42700"/>
        <dbReference type="Rhea" id="RHEA-COMP:9955"/>
        <dbReference type="Rhea" id="RHEA-COMP:10186"/>
        <dbReference type="ChEBI" id="CHEBI:15377"/>
        <dbReference type="ChEBI" id="CHEBI:15378"/>
        <dbReference type="ChEBI" id="CHEBI:17790"/>
        <dbReference type="ChEBI" id="CHEBI:78846"/>
        <dbReference type="ChEBI" id="CHEBI:82735"/>
        <dbReference type="EC" id="3.1.1.85"/>
    </reaction>
</comment>
<dbReference type="InterPro" id="IPR000073">
    <property type="entry name" value="AB_hydrolase_1"/>
</dbReference>
<dbReference type="Pfam" id="PF00561">
    <property type="entry name" value="Abhydrolase_1"/>
    <property type="match status" value="1"/>
</dbReference>
<feature type="active site" evidence="5">
    <location>
        <position position="207"/>
    </location>
</feature>
<comment type="pathway">
    <text evidence="5">Cofactor biosynthesis; biotin biosynthesis.</text>
</comment>
<dbReference type="PANTHER" id="PTHR43798:SF31">
    <property type="entry name" value="AB HYDROLASE SUPERFAMILY PROTEIN YCLE"/>
    <property type="match status" value="1"/>
</dbReference>
<comment type="subunit">
    <text evidence="5">Monomer.</text>
</comment>
<keyword evidence="2 5" id="KW-0963">Cytoplasm</keyword>
<dbReference type="GO" id="GO:0090499">
    <property type="term" value="F:pimelyl-[acyl-carrier protein] methyl ester esterase activity"/>
    <property type="evidence" value="ECO:0007669"/>
    <property type="project" value="UniProtKB-EC"/>
</dbReference>
<feature type="domain" description="AB hydrolase-1" evidence="6">
    <location>
        <begin position="14"/>
        <end position="240"/>
    </location>
</feature>
<dbReference type="SUPFAM" id="SSF53474">
    <property type="entry name" value="alpha/beta-Hydrolases"/>
    <property type="match status" value="1"/>
</dbReference>
<dbReference type="Gene3D" id="3.40.50.1820">
    <property type="entry name" value="alpha/beta hydrolase"/>
    <property type="match status" value="1"/>
</dbReference>
<dbReference type="HAMAP" id="MF_01260">
    <property type="entry name" value="Carboxylester"/>
    <property type="match status" value="1"/>
</dbReference>
<keyword evidence="1 5" id="KW-0719">Serine esterase</keyword>
<keyword evidence="4 5" id="KW-0378">Hydrolase</keyword>
<evidence type="ECO:0000256" key="3">
    <source>
        <dbReference type="ARBA" id="ARBA00022756"/>
    </source>
</evidence>
<evidence type="ECO:0000256" key="5">
    <source>
        <dbReference type="HAMAP-Rule" id="MF_01260"/>
    </source>
</evidence>
<evidence type="ECO:0000313" key="7">
    <source>
        <dbReference type="EMBL" id="MEI7036867.1"/>
    </source>
</evidence>
<dbReference type="EC" id="3.1.1.85" evidence="5"/>
<evidence type="ECO:0000259" key="6">
    <source>
        <dbReference type="Pfam" id="PF00561"/>
    </source>
</evidence>
<dbReference type="NCBIfam" id="TIGR01738">
    <property type="entry name" value="bioH"/>
    <property type="match status" value="1"/>
</dbReference>
<feature type="active site" evidence="5">
    <location>
        <position position="234"/>
    </location>
</feature>
<dbReference type="InterPro" id="IPR010076">
    <property type="entry name" value="BioH"/>
</dbReference>
<comment type="caution">
    <text evidence="5">Lacks conserved residue(s) required for the propagation of feature annotation.</text>
</comment>
<keyword evidence="3 5" id="KW-0093">Biotin biosynthesis</keyword>
<comment type="subcellular location">
    <subcellularLocation>
        <location evidence="5">Cytoplasm</location>
    </subcellularLocation>
</comment>
<reference evidence="7 8" key="1">
    <citation type="journal article" date="2014" name="Int. J. Syst. Evol. Microbiol.">
        <title>Fulvimonas yonginensis sp. nov., isolated from greenhouse soil, and emended description of the genus Fulvimonas.</title>
        <authorList>
            <person name="Ahn J.H."/>
            <person name="Kim S.J."/>
            <person name="Weon H.Y."/>
            <person name="Hong S.B."/>
            <person name="Seok S.J."/>
            <person name="Kwon S.W."/>
        </authorList>
    </citation>
    <scope>NUCLEOTIDE SEQUENCE [LARGE SCALE GENOMIC DNA]</scope>
    <source>
        <strain evidence="7 8">KACC 16952</strain>
    </source>
</reference>
<gene>
    <name evidence="5 7" type="primary">bioH</name>
    <name evidence="7" type="ORF">WAT24_08865</name>
</gene>
<evidence type="ECO:0000256" key="2">
    <source>
        <dbReference type="ARBA" id="ARBA00022490"/>
    </source>
</evidence>
<feature type="active site" description="Nucleophile" evidence="5">
    <location>
        <position position="81"/>
    </location>
</feature>
<protein>
    <recommendedName>
        <fullName evidence="5">Pimeloyl-[acyl-carrier protein] methyl ester esterase</fullName>
        <ecNumber evidence="5">3.1.1.85</ecNumber>
    </recommendedName>
    <alternativeName>
        <fullName evidence="5">Biotin synthesis protein BioH</fullName>
    </alternativeName>
    <alternativeName>
        <fullName evidence="5">Carboxylesterase BioH</fullName>
    </alternativeName>
</protein>
<dbReference type="Proteomes" id="UP001381174">
    <property type="component" value="Unassembled WGS sequence"/>
</dbReference>
<feature type="binding site" evidence="5">
    <location>
        <position position="234"/>
    </location>
    <ligand>
        <name>substrate</name>
    </ligand>
</feature>
<comment type="function">
    <text evidence="5">The physiological role of BioH is to remove the methyl group introduced by BioC when the pimeloyl moiety is complete. It allows to synthesize pimeloyl-ACP via the fatty acid synthetic pathway through the hydrolysis of the ester bonds of pimeloyl-ACP esters.</text>
</comment>
<accession>A0ABU8JCT4</accession>
<proteinExistence type="inferred from homology"/>
<evidence type="ECO:0000256" key="1">
    <source>
        <dbReference type="ARBA" id="ARBA00022487"/>
    </source>
</evidence>
<evidence type="ECO:0000256" key="4">
    <source>
        <dbReference type="ARBA" id="ARBA00022801"/>
    </source>
</evidence>
<evidence type="ECO:0000313" key="8">
    <source>
        <dbReference type="Proteomes" id="UP001381174"/>
    </source>
</evidence>
<dbReference type="RefSeq" id="WP_336807486.1">
    <property type="nucleotide sequence ID" value="NZ_JBBBNY010000004.1"/>
</dbReference>
<dbReference type="PANTHER" id="PTHR43798">
    <property type="entry name" value="MONOACYLGLYCEROL LIPASE"/>
    <property type="match status" value="1"/>
</dbReference>
<comment type="similarity">
    <text evidence="5">Belongs to the AB hydrolase superfamily. Carboxylesterase BioH family.</text>
</comment>
<dbReference type="EMBL" id="JBBBNY010000004">
    <property type="protein sequence ID" value="MEI7036867.1"/>
    <property type="molecule type" value="Genomic_DNA"/>
</dbReference>
<sequence>MTLHIDQLGHGPQPLVLIHGWAMHGGVFAPLVQALAERCTLYVADLPGHGHSRHCGLPLEPHVVADAIARATPPAPWLGWSLGGLVALAAALDLPGQVQGLAMLCATPKFVRGADWPHGSDGTLVHQLALDLETDYRATLERFLALEAMGSDDPKAGLRRLRADVFARGEPELRVLQEGIVLLERSDLRARLAQLAVPSVWIAGRRDRLVPPAAMAWSAAQCGGRFVEIPHAGHAPFIGHADAVAAALAPLSVSMEDPA</sequence>